<keyword evidence="4 6" id="KW-0413">Isomerase</keyword>
<dbReference type="InterPro" id="IPR009308">
    <property type="entry name" value="Rhamnose_isomerase"/>
</dbReference>
<dbReference type="GO" id="GO:0008740">
    <property type="term" value="F:L-rhamnose isomerase activity"/>
    <property type="evidence" value="ECO:0007669"/>
    <property type="project" value="UniProtKB-UniRule"/>
</dbReference>
<keyword evidence="5 6" id="KW-0684">Rhamnose metabolism</keyword>
<keyword evidence="8" id="KW-1185">Reference proteome</keyword>
<dbReference type="InterPro" id="IPR050337">
    <property type="entry name" value="L-rhamnose_isomerase"/>
</dbReference>
<dbReference type="EMBL" id="JACRSO010000003">
    <property type="protein sequence ID" value="MBC8529517.1"/>
    <property type="molecule type" value="Genomic_DNA"/>
</dbReference>
<dbReference type="Proteomes" id="UP000654279">
    <property type="component" value="Unassembled WGS sequence"/>
</dbReference>
<evidence type="ECO:0000256" key="1">
    <source>
        <dbReference type="ARBA" id="ARBA00022490"/>
    </source>
</evidence>
<dbReference type="PANTHER" id="PTHR30268:SF0">
    <property type="entry name" value="L-RHAMNOSE ISOMERASE"/>
    <property type="match status" value="1"/>
</dbReference>
<dbReference type="InterPro" id="IPR036237">
    <property type="entry name" value="Xyl_isomerase-like_sf"/>
</dbReference>
<dbReference type="PANTHER" id="PTHR30268">
    <property type="entry name" value="L-RHAMNOSE ISOMERASE"/>
    <property type="match status" value="1"/>
</dbReference>
<dbReference type="GO" id="GO:0019301">
    <property type="term" value="P:rhamnose catabolic process"/>
    <property type="evidence" value="ECO:0007669"/>
    <property type="project" value="UniProtKB-UniRule"/>
</dbReference>
<dbReference type="NCBIfam" id="NF002203">
    <property type="entry name" value="PRK01076.1"/>
    <property type="match status" value="1"/>
</dbReference>
<keyword evidence="2 6" id="KW-0479">Metal-binding</keyword>
<name>A0A926HJ47_9FIRM</name>
<feature type="binding site" evidence="6">
    <location>
        <position position="262"/>
    </location>
    <ligand>
        <name>Mn(2+)</name>
        <dbReference type="ChEBI" id="CHEBI:29035"/>
    </ligand>
</feature>
<proteinExistence type="inferred from homology"/>
<keyword evidence="1 6" id="KW-0963">Cytoplasm</keyword>
<reference evidence="7" key="1">
    <citation type="submission" date="2020-08" db="EMBL/GenBank/DDBJ databases">
        <title>Genome public.</title>
        <authorList>
            <person name="Liu C."/>
            <person name="Sun Q."/>
        </authorList>
    </citation>
    <scope>NUCLEOTIDE SEQUENCE</scope>
    <source>
        <strain evidence="7">NSJ-44</strain>
    </source>
</reference>
<organism evidence="7 8">
    <name type="scientific">Luoshenia tenuis</name>
    <dbReference type="NCBI Taxonomy" id="2763654"/>
    <lineage>
        <taxon>Bacteria</taxon>
        <taxon>Bacillati</taxon>
        <taxon>Bacillota</taxon>
        <taxon>Clostridia</taxon>
        <taxon>Christensenellales</taxon>
        <taxon>Christensenellaceae</taxon>
        <taxon>Luoshenia</taxon>
    </lineage>
</organism>
<dbReference type="AlphaFoldDB" id="A0A926HJ47"/>
<gene>
    <name evidence="6" type="primary">rhaA</name>
    <name evidence="7" type="ORF">H8699_08770</name>
</gene>
<dbReference type="GO" id="GO:0019324">
    <property type="term" value="P:L-lyxose metabolic process"/>
    <property type="evidence" value="ECO:0007669"/>
    <property type="project" value="TreeGrafter"/>
</dbReference>
<evidence type="ECO:0000256" key="2">
    <source>
        <dbReference type="ARBA" id="ARBA00022723"/>
    </source>
</evidence>
<evidence type="ECO:0000256" key="3">
    <source>
        <dbReference type="ARBA" id="ARBA00023211"/>
    </source>
</evidence>
<comment type="caution">
    <text evidence="7">The sequence shown here is derived from an EMBL/GenBank/DDBJ whole genome shotgun (WGS) entry which is preliminary data.</text>
</comment>
<comment type="function">
    <text evidence="6">Catalyzes the interconversion of L-rhamnose and L-rhamnulose.</text>
</comment>
<dbReference type="SUPFAM" id="SSF51658">
    <property type="entry name" value="Xylose isomerase-like"/>
    <property type="match status" value="1"/>
</dbReference>
<feature type="binding site" evidence="6">
    <location>
        <position position="296"/>
    </location>
    <ligand>
        <name>Mn(2+)</name>
        <dbReference type="ChEBI" id="CHEBI:29035"/>
    </ligand>
</feature>
<comment type="pathway">
    <text evidence="6">Carbohydrate degradation; L-rhamnose degradation; glycerone phosphate from L-rhamnose: step 1/3.</text>
</comment>
<comment type="subcellular location">
    <subcellularLocation>
        <location evidence="6">Cytoplasm</location>
    </subcellularLocation>
</comment>
<accession>A0A926HJ47</accession>
<feature type="binding site" evidence="6">
    <location>
        <position position="294"/>
    </location>
    <ligand>
        <name>Mn(2+)</name>
        <dbReference type="ChEBI" id="CHEBI:29035"/>
    </ligand>
</feature>
<evidence type="ECO:0000256" key="4">
    <source>
        <dbReference type="ARBA" id="ARBA00023235"/>
    </source>
</evidence>
<dbReference type="GO" id="GO:0005737">
    <property type="term" value="C:cytoplasm"/>
    <property type="evidence" value="ECO:0007669"/>
    <property type="project" value="UniProtKB-SubCell"/>
</dbReference>
<evidence type="ECO:0000313" key="7">
    <source>
        <dbReference type="EMBL" id="MBC8529517.1"/>
    </source>
</evidence>
<dbReference type="EC" id="5.3.1.14" evidence="6"/>
<protein>
    <recommendedName>
        <fullName evidence="6">L-rhamnose isomerase</fullName>
        <ecNumber evidence="6">5.3.1.14</ecNumber>
    </recommendedName>
</protein>
<evidence type="ECO:0000256" key="6">
    <source>
        <dbReference type="HAMAP-Rule" id="MF_00541"/>
    </source>
</evidence>
<dbReference type="RefSeq" id="WP_249285348.1">
    <property type="nucleotide sequence ID" value="NZ_JACRSO010000003.1"/>
</dbReference>
<comment type="catalytic activity">
    <reaction evidence="6">
        <text>L-rhamnopyranose = L-rhamnulose</text>
        <dbReference type="Rhea" id="RHEA:23160"/>
        <dbReference type="ChEBI" id="CHEBI:17897"/>
        <dbReference type="ChEBI" id="CHEBI:62346"/>
        <dbReference type="EC" id="5.3.1.14"/>
    </reaction>
</comment>
<comment type="similarity">
    <text evidence="6">Belongs to the rhamnose isomerase family.</text>
</comment>
<dbReference type="HAMAP" id="MF_00541">
    <property type="entry name" value="RhaA"/>
    <property type="match status" value="1"/>
</dbReference>
<dbReference type="GO" id="GO:0030145">
    <property type="term" value="F:manganese ion binding"/>
    <property type="evidence" value="ECO:0007669"/>
    <property type="project" value="UniProtKB-UniRule"/>
</dbReference>
<comment type="cofactor">
    <cofactor evidence="6">
        <name>Mn(2+)</name>
        <dbReference type="ChEBI" id="CHEBI:29035"/>
    </cofactor>
    <text evidence="6">Binds 1 Mn(2+) ion per subunit.</text>
</comment>
<keyword evidence="3 6" id="KW-0464">Manganese</keyword>
<evidence type="ECO:0000313" key="8">
    <source>
        <dbReference type="Proteomes" id="UP000654279"/>
    </source>
</evidence>
<sequence length="419" mass="46729">MSNFADAYRYARDRYADIGVDTEAAIAKLDAVPISLHCWQGDDVAGFEPNDGGLTGGIAATGNYPGAARTPDELREDLEMALSLLPGPHKVNLHANYRVGGSDVDRDKIGPEHFTYWTDWARDQGLGLDFNPTFYSHPNSANGYTLASRDEGIRRFWIEHGICCRRIGRAMAEATGQRCVVNLWIPDGEKEFPVDALAPRARLKDSLDQIYAQKIPEDLVLDAVESKLFGLGSESYVAGSHEFYLCYCMAHPELALTLDLGHFHPTESIAAKLSALSLFLNRLLLHTSRPVRWDSDHVVAYDDSLCDALREVVRLQALDRIVLALDYFDASINRIAAWVVGMRNTRRALLQALLEPTENLRQMEARGDLAGRLALLEALKGYPSGIVFDEYLRRHDLAAGNQFMAAIYRYEADVLANRK</sequence>
<evidence type="ECO:0000256" key="5">
    <source>
        <dbReference type="ARBA" id="ARBA00023308"/>
    </source>
</evidence>
<dbReference type="Gene3D" id="3.20.20.150">
    <property type="entry name" value="Divalent-metal-dependent TIM barrel enzymes"/>
    <property type="match status" value="1"/>
</dbReference>
<dbReference type="Pfam" id="PF06134">
    <property type="entry name" value="RhaA"/>
    <property type="match status" value="1"/>
</dbReference>